<dbReference type="GO" id="GO:0003676">
    <property type="term" value="F:nucleic acid binding"/>
    <property type="evidence" value="ECO:0007669"/>
    <property type="project" value="InterPro"/>
</dbReference>
<sequence length="399" mass="45021">MDSVETSGVADSDRCECLPRANYGKYPGLAHGAENLVIVGDSRLAIQQSLGVIACRKDSLITLLNRHREIVAKLKSVRYLHVVREYNAAASLLAGEALESNVSKVSILFHALEQFRSFLYHFISSCNATDRKTEVKELNRTQERIYEPSSDNVKVENTGSGTFVQILDGKTRRIHAMDSDILLQCKPFVDVAHQERAEVSATTRSQTKTKKKRVHFEDEVSGLTTTAEATEAATEHSETQVRNEPTADDIDPVTVQEERRRRIAQTQDEELGWSNLKAVLRCETTTMTYKEAREAWKWVDNFALLSNNVLYSRRKVEENLPGMSLRLVVPTTMIQERVKHDYYWIGLYVDVEKHVKSCLVCSSSNSPGNVLAERSFQVVSIDFVISLPRSRRGNTALLL</sequence>
<proteinExistence type="predicted"/>
<evidence type="ECO:0000313" key="3">
    <source>
        <dbReference type="EMBL" id="OWZ16238.1"/>
    </source>
</evidence>
<gene>
    <name evidence="3" type="ORF">PHMEG_0009996</name>
</gene>
<dbReference type="InterPro" id="IPR036397">
    <property type="entry name" value="RNaseH_sf"/>
</dbReference>
<dbReference type="Proteomes" id="UP000198211">
    <property type="component" value="Unassembled WGS sequence"/>
</dbReference>
<evidence type="ECO:0000313" key="4">
    <source>
        <dbReference type="Proteomes" id="UP000198211"/>
    </source>
</evidence>
<feature type="domain" description="Integrase zinc-binding" evidence="2">
    <location>
        <begin position="334"/>
        <end position="366"/>
    </location>
</feature>
<organism evidence="3 4">
    <name type="scientific">Phytophthora megakarya</name>
    <dbReference type="NCBI Taxonomy" id="4795"/>
    <lineage>
        <taxon>Eukaryota</taxon>
        <taxon>Sar</taxon>
        <taxon>Stramenopiles</taxon>
        <taxon>Oomycota</taxon>
        <taxon>Peronosporomycetes</taxon>
        <taxon>Peronosporales</taxon>
        <taxon>Peronosporaceae</taxon>
        <taxon>Phytophthora</taxon>
    </lineage>
</organism>
<comment type="caution">
    <text evidence="3">The sequence shown here is derived from an EMBL/GenBank/DDBJ whole genome shotgun (WGS) entry which is preliminary data.</text>
</comment>
<keyword evidence="4" id="KW-1185">Reference proteome</keyword>
<dbReference type="EMBL" id="NBNE01000971">
    <property type="protein sequence ID" value="OWZ16238.1"/>
    <property type="molecule type" value="Genomic_DNA"/>
</dbReference>
<dbReference type="Pfam" id="PF17921">
    <property type="entry name" value="Integrase_H2C2"/>
    <property type="match status" value="1"/>
</dbReference>
<reference evidence="4" key="1">
    <citation type="submission" date="2017-03" db="EMBL/GenBank/DDBJ databases">
        <title>Phytopthora megakarya and P. palmivora, two closely related causual agents of cacao black pod achieved similar genome size and gene model numbers by different mechanisms.</title>
        <authorList>
            <person name="Ali S."/>
            <person name="Shao J."/>
            <person name="Larry D.J."/>
            <person name="Kronmiller B."/>
            <person name="Shen D."/>
            <person name="Strem M.D."/>
            <person name="Melnick R.L."/>
            <person name="Guiltinan M.J."/>
            <person name="Tyler B.M."/>
            <person name="Meinhardt L.W."/>
            <person name="Bailey B.A."/>
        </authorList>
    </citation>
    <scope>NUCLEOTIDE SEQUENCE [LARGE SCALE GENOMIC DNA]</scope>
    <source>
        <strain evidence="4">zdho120</strain>
    </source>
</reference>
<accession>A0A225WG54</accession>
<protein>
    <recommendedName>
        <fullName evidence="2">Integrase zinc-binding domain-containing protein</fullName>
    </recommendedName>
</protein>
<dbReference type="OrthoDB" id="98233at2759"/>
<name>A0A225WG54_9STRA</name>
<dbReference type="Gene3D" id="3.30.420.10">
    <property type="entry name" value="Ribonuclease H-like superfamily/Ribonuclease H"/>
    <property type="match status" value="1"/>
</dbReference>
<evidence type="ECO:0000259" key="2">
    <source>
        <dbReference type="Pfam" id="PF17921"/>
    </source>
</evidence>
<dbReference type="InterPro" id="IPR041588">
    <property type="entry name" value="Integrase_H2C2"/>
</dbReference>
<feature type="region of interest" description="Disordered" evidence="1">
    <location>
        <begin position="221"/>
        <end position="246"/>
    </location>
</feature>
<dbReference type="AlphaFoldDB" id="A0A225WG54"/>
<evidence type="ECO:0000256" key="1">
    <source>
        <dbReference type="SAM" id="MobiDB-lite"/>
    </source>
</evidence>